<dbReference type="InterPro" id="IPR010985">
    <property type="entry name" value="Ribbon_hlx_hlx"/>
</dbReference>
<name>A0AAE3NWY3_9RHOB</name>
<dbReference type="AlphaFoldDB" id="A0AAE3NWY3"/>
<keyword evidence="2" id="KW-1185">Reference proteome</keyword>
<dbReference type="Proteomes" id="UP001220964">
    <property type="component" value="Unassembled WGS sequence"/>
</dbReference>
<evidence type="ECO:0000313" key="2">
    <source>
        <dbReference type="Proteomes" id="UP001220964"/>
    </source>
</evidence>
<protein>
    <submittedName>
        <fullName evidence="1">CopG family transcriptional regulator</fullName>
    </submittedName>
</protein>
<dbReference type="Pfam" id="PF17723">
    <property type="entry name" value="RHH_8"/>
    <property type="match status" value="1"/>
</dbReference>
<comment type="caution">
    <text evidence="1">The sequence shown here is derived from an EMBL/GenBank/DDBJ whole genome shotgun (WGS) entry which is preliminary data.</text>
</comment>
<organism evidence="1 2">
    <name type="scientific">Psychromarinibacter sediminicola</name>
    <dbReference type="NCBI Taxonomy" id="3033385"/>
    <lineage>
        <taxon>Bacteria</taxon>
        <taxon>Pseudomonadati</taxon>
        <taxon>Pseudomonadota</taxon>
        <taxon>Alphaproteobacteria</taxon>
        <taxon>Rhodobacterales</taxon>
        <taxon>Paracoccaceae</taxon>
        <taxon>Psychromarinibacter</taxon>
    </lineage>
</organism>
<dbReference type="Gene3D" id="1.10.1220.10">
    <property type="entry name" value="Met repressor-like"/>
    <property type="match status" value="1"/>
</dbReference>
<dbReference type="SUPFAM" id="SSF47598">
    <property type="entry name" value="Ribbon-helix-helix"/>
    <property type="match status" value="1"/>
</dbReference>
<reference evidence="1" key="1">
    <citation type="submission" date="2023-03" db="EMBL/GenBank/DDBJ databases">
        <title>Multiphase analysis and comparison of six strains from genera Psychromarinibacter, Lutimaribacter, and Maritimibacter, including a novel species: Psychromarinibacter sediminicola sp. nov.</title>
        <authorList>
            <person name="Wang Y.-H."/>
            <person name="Ye M.-Q."/>
            <person name="Du Z.-J."/>
        </authorList>
    </citation>
    <scope>NUCLEOTIDE SEQUENCE</scope>
    <source>
        <strain evidence="1">C21-152</strain>
    </source>
</reference>
<dbReference type="PANTHER" id="PTHR36215:SF1">
    <property type="entry name" value="BLL4998 PROTEIN"/>
    <property type="match status" value="1"/>
</dbReference>
<dbReference type="GO" id="GO:0006355">
    <property type="term" value="P:regulation of DNA-templated transcription"/>
    <property type="evidence" value="ECO:0007669"/>
    <property type="project" value="InterPro"/>
</dbReference>
<dbReference type="PANTHER" id="PTHR36215">
    <property type="entry name" value="BLL4998 PROTEIN"/>
    <property type="match status" value="1"/>
</dbReference>
<dbReference type="InterPro" id="IPR041088">
    <property type="entry name" value="RHH_8"/>
</dbReference>
<proteinExistence type="predicted"/>
<dbReference type="CDD" id="cd22231">
    <property type="entry name" value="RHH_NikR_HicB-like"/>
    <property type="match status" value="1"/>
</dbReference>
<dbReference type="InterPro" id="IPR013321">
    <property type="entry name" value="Arc_rbn_hlx_hlx"/>
</dbReference>
<gene>
    <name evidence="1" type="ORF">P1J78_24180</name>
</gene>
<sequence>MKLPRQIKPSDTEKVTINLGYVDLGRIDLLVEEGFYSNRTDFIRTAIRAQLGAHGAEVGRLIERRTLDVGLRDFTRADLEAARDAGEVLHIKVVGLARLAHDITPDLALATIGSINVLGALQAPPELRAALAHRTT</sequence>
<evidence type="ECO:0000313" key="1">
    <source>
        <dbReference type="EMBL" id="MDF0603816.1"/>
    </source>
</evidence>
<dbReference type="EMBL" id="JARGYC010000142">
    <property type="protein sequence ID" value="MDF0603816.1"/>
    <property type="molecule type" value="Genomic_DNA"/>
</dbReference>
<accession>A0AAE3NWY3</accession>